<name>A0A2P2IKH2_RHIMU</name>
<dbReference type="AlphaFoldDB" id="A0A2P2IKH2"/>
<accession>A0A2P2IKH2</accession>
<protein>
    <submittedName>
        <fullName evidence="1">Uncharacterized protein</fullName>
    </submittedName>
</protein>
<sequence length="52" mass="5913">MFTYIHRLGLEDSEPNRKTTSPWASSLTQCIGFLYLPAPIKVWAGNGCYLHQ</sequence>
<evidence type="ECO:0000313" key="1">
    <source>
        <dbReference type="EMBL" id="MBW81726.1"/>
    </source>
</evidence>
<reference evidence="1" key="1">
    <citation type="submission" date="2018-02" db="EMBL/GenBank/DDBJ databases">
        <title>Rhizophora mucronata_Transcriptome.</title>
        <authorList>
            <person name="Meera S.P."/>
            <person name="Sreeshan A."/>
            <person name="Augustine A."/>
        </authorList>
    </citation>
    <scope>NUCLEOTIDE SEQUENCE</scope>
    <source>
        <tissue evidence="1">Leaf</tissue>
    </source>
</reference>
<dbReference type="EMBL" id="GGEC01001243">
    <property type="protein sequence ID" value="MBW81726.1"/>
    <property type="molecule type" value="Transcribed_RNA"/>
</dbReference>
<proteinExistence type="predicted"/>
<organism evidence="1">
    <name type="scientific">Rhizophora mucronata</name>
    <name type="common">Asiatic mangrove</name>
    <dbReference type="NCBI Taxonomy" id="61149"/>
    <lineage>
        <taxon>Eukaryota</taxon>
        <taxon>Viridiplantae</taxon>
        <taxon>Streptophyta</taxon>
        <taxon>Embryophyta</taxon>
        <taxon>Tracheophyta</taxon>
        <taxon>Spermatophyta</taxon>
        <taxon>Magnoliopsida</taxon>
        <taxon>eudicotyledons</taxon>
        <taxon>Gunneridae</taxon>
        <taxon>Pentapetalae</taxon>
        <taxon>rosids</taxon>
        <taxon>fabids</taxon>
        <taxon>Malpighiales</taxon>
        <taxon>Rhizophoraceae</taxon>
        <taxon>Rhizophora</taxon>
    </lineage>
</organism>